<feature type="region of interest" description="Disordered" evidence="1">
    <location>
        <begin position="1"/>
        <end position="24"/>
    </location>
</feature>
<feature type="non-terminal residue" evidence="2">
    <location>
        <position position="1"/>
    </location>
</feature>
<dbReference type="EMBL" id="CAJNNV010009246">
    <property type="protein sequence ID" value="CAE8597153.1"/>
    <property type="molecule type" value="Genomic_DNA"/>
</dbReference>
<name>A0A813EHN3_POLGL</name>
<evidence type="ECO:0000313" key="2">
    <source>
        <dbReference type="EMBL" id="CAE8597153.1"/>
    </source>
</evidence>
<evidence type="ECO:0000313" key="3">
    <source>
        <dbReference type="Proteomes" id="UP000654075"/>
    </source>
</evidence>
<feature type="compositionally biased region" description="Polar residues" evidence="1">
    <location>
        <begin position="1"/>
        <end position="10"/>
    </location>
</feature>
<keyword evidence="3" id="KW-1185">Reference proteome</keyword>
<sequence length="154" mass="16873">MASKRASTGSAAMAKRQRVEEVVPKTREQQLSEIEQALELAQDLSVTGREMLRLVVKGSLGEPAEARHRYQSAAAGMVQEVLEGVEASLCRGLDSAKEGVGVASTKRHSSQQEIRQRKEAFVARIEAIEQAKAAFLADNRRLQAERQALEICAE</sequence>
<evidence type="ECO:0000256" key="1">
    <source>
        <dbReference type="SAM" id="MobiDB-lite"/>
    </source>
</evidence>
<dbReference type="AlphaFoldDB" id="A0A813EHN3"/>
<gene>
    <name evidence="2" type="ORF">PGLA1383_LOCUS15604</name>
</gene>
<protein>
    <submittedName>
        <fullName evidence="2">Uncharacterized protein</fullName>
    </submittedName>
</protein>
<comment type="caution">
    <text evidence="2">The sequence shown here is derived from an EMBL/GenBank/DDBJ whole genome shotgun (WGS) entry which is preliminary data.</text>
</comment>
<dbReference type="Proteomes" id="UP000654075">
    <property type="component" value="Unassembled WGS sequence"/>
</dbReference>
<proteinExistence type="predicted"/>
<accession>A0A813EHN3</accession>
<organism evidence="2 3">
    <name type="scientific">Polarella glacialis</name>
    <name type="common">Dinoflagellate</name>
    <dbReference type="NCBI Taxonomy" id="89957"/>
    <lineage>
        <taxon>Eukaryota</taxon>
        <taxon>Sar</taxon>
        <taxon>Alveolata</taxon>
        <taxon>Dinophyceae</taxon>
        <taxon>Suessiales</taxon>
        <taxon>Suessiaceae</taxon>
        <taxon>Polarella</taxon>
    </lineage>
</organism>
<reference evidence="2" key="1">
    <citation type="submission" date="2021-02" db="EMBL/GenBank/DDBJ databases">
        <authorList>
            <person name="Dougan E. K."/>
            <person name="Rhodes N."/>
            <person name="Thang M."/>
            <person name="Chan C."/>
        </authorList>
    </citation>
    <scope>NUCLEOTIDE SEQUENCE</scope>
</reference>
<dbReference type="OrthoDB" id="437195at2759"/>